<dbReference type="GO" id="GO:0016787">
    <property type="term" value="F:hydrolase activity"/>
    <property type="evidence" value="ECO:0007669"/>
    <property type="project" value="UniProtKB-KW"/>
</dbReference>
<dbReference type="InterPro" id="IPR029058">
    <property type="entry name" value="AB_hydrolase_fold"/>
</dbReference>
<gene>
    <name evidence="2" type="ORF">SAMN05421819_1757</name>
</gene>
<name>A0A1H5WV31_9BACT</name>
<reference evidence="2 3" key="1">
    <citation type="submission" date="2016-10" db="EMBL/GenBank/DDBJ databases">
        <authorList>
            <person name="de Groot N.N."/>
        </authorList>
    </citation>
    <scope>NUCLEOTIDE SEQUENCE [LARGE SCALE GENOMIC DNA]</scope>
    <source>
        <strain evidence="2 3">DSM 22489</strain>
    </source>
</reference>
<evidence type="ECO:0000259" key="1">
    <source>
        <dbReference type="Pfam" id="PF12697"/>
    </source>
</evidence>
<sequence>MSKTIMLIHGAWVTTHCWDGFRDFFEAQNYTVVVPAWPFMDRPVDALRNLPDPRVEELTIKDLVDHFDNHIRSLPEDPILIGHSFGGLIVQMLLDRGLGAAGVAIDAGPPRGVLPSPTAIKSALPVLLAWRGWSRVLSMSFKGFSTTFANTLIPSQQRDTYAEHIVPAPGRIYFQAALGLGNAVNFKNPKRPPLLLTAAAEDRTSTPSMVRAMYRKHCKAPSQTDILEFANRSHWLIAEPGWEEVAGAILKWICLNTKG</sequence>
<accession>A0A1H5WV31</accession>
<dbReference type="OrthoDB" id="9112061at2"/>
<proteinExistence type="predicted"/>
<dbReference type="RefSeq" id="WP_103932646.1">
    <property type="nucleotide sequence ID" value="NZ_FNVA01000002.1"/>
</dbReference>
<dbReference type="SUPFAM" id="SSF53474">
    <property type="entry name" value="alpha/beta-Hydrolases"/>
    <property type="match status" value="1"/>
</dbReference>
<protein>
    <submittedName>
        <fullName evidence="2">Lysophospholipase, alpha-beta hydrolase superfamily</fullName>
    </submittedName>
</protein>
<keyword evidence="2" id="KW-0378">Hydrolase</keyword>
<evidence type="ECO:0000313" key="3">
    <source>
        <dbReference type="Proteomes" id="UP000236728"/>
    </source>
</evidence>
<dbReference type="Proteomes" id="UP000236728">
    <property type="component" value="Unassembled WGS sequence"/>
</dbReference>
<evidence type="ECO:0000313" key="2">
    <source>
        <dbReference type="EMBL" id="SEG03304.1"/>
    </source>
</evidence>
<dbReference type="Gene3D" id="3.40.50.1820">
    <property type="entry name" value="alpha/beta hydrolase"/>
    <property type="match status" value="1"/>
</dbReference>
<dbReference type="AlphaFoldDB" id="A0A1H5WV31"/>
<keyword evidence="3" id="KW-1185">Reference proteome</keyword>
<organism evidence="2 3">
    <name type="scientific">Bryocella elongata</name>
    <dbReference type="NCBI Taxonomy" id="863522"/>
    <lineage>
        <taxon>Bacteria</taxon>
        <taxon>Pseudomonadati</taxon>
        <taxon>Acidobacteriota</taxon>
        <taxon>Terriglobia</taxon>
        <taxon>Terriglobales</taxon>
        <taxon>Acidobacteriaceae</taxon>
        <taxon>Bryocella</taxon>
    </lineage>
</organism>
<feature type="domain" description="AB hydrolase-1" evidence="1">
    <location>
        <begin position="6"/>
        <end position="246"/>
    </location>
</feature>
<dbReference type="EMBL" id="FNVA01000002">
    <property type="protein sequence ID" value="SEG03304.1"/>
    <property type="molecule type" value="Genomic_DNA"/>
</dbReference>
<dbReference type="Pfam" id="PF12697">
    <property type="entry name" value="Abhydrolase_6"/>
    <property type="match status" value="1"/>
</dbReference>
<dbReference type="InterPro" id="IPR000073">
    <property type="entry name" value="AB_hydrolase_1"/>
</dbReference>